<feature type="binding site" evidence="6">
    <location>
        <begin position="39"/>
        <end position="46"/>
    </location>
    <ligand>
        <name>ATP</name>
        <dbReference type="ChEBI" id="CHEBI:30616"/>
    </ligand>
</feature>
<comment type="subunit">
    <text evidence="6">Homodimer.</text>
</comment>
<evidence type="ECO:0000256" key="5">
    <source>
        <dbReference type="ARBA" id="ARBA00023014"/>
    </source>
</evidence>
<proteinExistence type="inferred from homology"/>
<dbReference type="PANTHER" id="PTHR42961:SF2">
    <property type="entry name" value="IRON-SULFUR PROTEIN NUBPL"/>
    <property type="match status" value="1"/>
</dbReference>
<keyword evidence="3 6" id="KW-0067">ATP-binding</keyword>
<dbReference type="Proteomes" id="UP000601171">
    <property type="component" value="Unassembled WGS sequence"/>
</dbReference>
<dbReference type="GO" id="GO:0005524">
    <property type="term" value="F:ATP binding"/>
    <property type="evidence" value="ECO:0007669"/>
    <property type="project" value="UniProtKB-UniRule"/>
</dbReference>
<evidence type="ECO:0000256" key="2">
    <source>
        <dbReference type="ARBA" id="ARBA00022741"/>
    </source>
</evidence>
<evidence type="ECO:0000313" key="8">
    <source>
        <dbReference type="Proteomes" id="UP000601171"/>
    </source>
</evidence>
<keyword evidence="1 6" id="KW-0479">Metal-binding</keyword>
<organism evidence="7 8">
    <name type="scientific">Paratissierella segnis</name>
    <dbReference type="NCBI Taxonomy" id="2763679"/>
    <lineage>
        <taxon>Bacteria</taxon>
        <taxon>Bacillati</taxon>
        <taxon>Bacillota</taxon>
        <taxon>Tissierellia</taxon>
        <taxon>Tissierellales</taxon>
        <taxon>Tissierellaceae</taxon>
        <taxon>Paratissierella</taxon>
    </lineage>
</organism>
<protein>
    <recommendedName>
        <fullName evidence="6">Iron-sulfur cluster carrier protein</fullName>
    </recommendedName>
</protein>
<dbReference type="RefSeq" id="WP_262428862.1">
    <property type="nucleotide sequence ID" value="NZ_JACRTG010000011.1"/>
</dbReference>
<keyword evidence="4 6" id="KW-0408">Iron</keyword>
<dbReference type="GO" id="GO:0046872">
    <property type="term" value="F:metal ion binding"/>
    <property type="evidence" value="ECO:0007669"/>
    <property type="project" value="UniProtKB-KW"/>
</dbReference>
<accession>A0A926ETW5</accession>
<keyword evidence="6" id="KW-0378">Hydrolase</keyword>
<keyword evidence="2 6" id="KW-0547">Nucleotide-binding</keyword>
<evidence type="ECO:0000256" key="1">
    <source>
        <dbReference type="ARBA" id="ARBA00022723"/>
    </source>
</evidence>
<evidence type="ECO:0000256" key="4">
    <source>
        <dbReference type="ARBA" id="ARBA00023004"/>
    </source>
</evidence>
<gene>
    <name evidence="7" type="ORF">H8707_04010</name>
</gene>
<dbReference type="AlphaFoldDB" id="A0A926ETW5"/>
<dbReference type="GO" id="GO:0140663">
    <property type="term" value="F:ATP-dependent FeS chaperone activity"/>
    <property type="evidence" value="ECO:0007669"/>
    <property type="project" value="InterPro"/>
</dbReference>
<dbReference type="GO" id="GO:0016226">
    <property type="term" value="P:iron-sulfur cluster assembly"/>
    <property type="evidence" value="ECO:0007669"/>
    <property type="project" value="InterPro"/>
</dbReference>
<dbReference type="EMBL" id="JACRTG010000011">
    <property type="protein sequence ID" value="MBC8587402.1"/>
    <property type="molecule type" value="Genomic_DNA"/>
</dbReference>
<dbReference type="FunFam" id="3.40.50.300:FF:001119">
    <property type="entry name" value="Iron-sulfur cluster carrier protein"/>
    <property type="match status" value="1"/>
</dbReference>
<dbReference type="InterPro" id="IPR019591">
    <property type="entry name" value="Mrp/NBP35_ATP-bd"/>
</dbReference>
<dbReference type="InterPro" id="IPR027417">
    <property type="entry name" value="P-loop_NTPase"/>
</dbReference>
<dbReference type="GO" id="GO:0051539">
    <property type="term" value="F:4 iron, 4 sulfur cluster binding"/>
    <property type="evidence" value="ECO:0007669"/>
    <property type="project" value="TreeGrafter"/>
</dbReference>
<dbReference type="PANTHER" id="PTHR42961">
    <property type="entry name" value="IRON-SULFUR PROTEIN NUBPL"/>
    <property type="match status" value="1"/>
</dbReference>
<comment type="similarity">
    <text evidence="6">Belongs to the Mrp/NBP35 ATP-binding proteins family.</text>
</comment>
<sequence>MSNCNNCPSKDSCSKPAESCGIENNPLNNIKNVIGVMSGKGGVGKSTISYVIAKQLNKEGYRVGILDADITGPSIPRLAGIREERARMKNDLIQPVETKDGIKVISFNLLVDDESQPVLWRGPLISSAVKQFWLDTFWGDLDYLIIDMPPGTADVAITIMQSIPINGLVMVSVPQDMVSMIVAKAVNMAKKLDIKILGVIENMSYIICPCCENKIRLFNSENTDTMIEELDLELLGEIPMIEAVSNIPSKGYDDNDEALDNIFKPIVGNIRSLLK</sequence>
<keyword evidence="5 6" id="KW-0411">Iron-sulfur</keyword>
<reference evidence="7" key="1">
    <citation type="submission" date="2020-08" db="EMBL/GenBank/DDBJ databases">
        <title>Genome public.</title>
        <authorList>
            <person name="Liu C."/>
            <person name="Sun Q."/>
        </authorList>
    </citation>
    <scope>NUCLEOTIDE SEQUENCE</scope>
    <source>
        <strain evidence="7">BX21</strain>
    </source>
</reference>
<evidence type="ECO:0000313" key="7">
    <source>
        <dbReference type="EMBL" id="MBC8587402.1"/>
    </source>
</evidence>
<dbReference type="Pfam" id="PF10609">
    <property type="entry name" value="ParA"/>
    <property type="match status" value="1"/>
</dbReference>
<dbReference type="SUPFAM" id="SSF52540">
    <property type="entry name" value="P-loop containing nucleoside triphosphate hydrolases"/>
    <property type="match status" value="1"/>
</dbReference>
<evidence type="ECO:0000256" key="6">
    <source>
        <dbReference type="HAMAP-Rule" id="MF_02040"/>
    </source>
</evidence>
<comment type="function">
    <text evidence="6">Binds and transfers iron-sulfur (Fe-S) clusters to target apoproteins. Can hydrolyze ATP.</text>
</comment>
<comment type="caution">
    <text evidence="7">The sequence shown here is derived from an EMBL/GenBank/DDBJ whole genome shotgun (WGS) entry which is preliminary data.</text>
</comment>
<evidence type="ECO:0000256" key="3">
    <source>
        <dbReference type="ARBA" id="ARBA00022840"/>
    </source>
</evidence>
<dbReference type="InterPro" id="IPR033756">
    <property type="entry name" value="YlxH/NBP35"/>
</dbReference>
<dbReference type="Gene3D" id="3.40.50.300">
    <property type="entry name" value="P-loop containing nucleotide triphosphate hydrolases"/>
    <property type="match status" value="1"/>
</dbReference>
<name>A0A926ETW5_9FIRM</name>
<dbReference type="CDD" id="cd02037">
    <property type="entry name" value="Mrp_NBP35"/>
    <property type="match status" value="1"/>
</dbReference>
<keyword evidence="8" id="KW-1185">Reference proteome</keyword>
<dbReference type="GO" id="GO:0016887">
    <property type="term" value="F:ATP hydrolysis activity"/>
    <property type="evidence" value="ECO:0007669"/>
    <property type="project" value="UniProtKB-UniRule"/>
</dbReference>
<dbReference type="HAMAP" id="MF_02040">
    <property type="entry name" value="Mrp_NBP35"/>
    <property type="match status" value="1"/>
</dbReference>
<dbReference type="InterPro" id="IPR044304">
    <property type="entry name" value="NUBPL-like"/>
</dbReference>